<evidence type="ECO:0000313" key="2">
    <source>
        <dbReference type="EMBL" id="MBP2027308.1"/>
    </source>
</evidence>
<evidence type="ECO:0000256" key="1">
    <source>
        <dbReference type="SAM" id="Phobius"/>
    </source>
</evidence>
<proteinExistence type="predicted"/>
<feature type="transmembrane region" description="Helical" evidence="1">
    <location>
        <begin position="42"/>
        <end position="62"/>
    </location>
</feature>
<feature type="transmembrane region" description="Helical" evidence="1">
    <location>
        <begin position="74"/>
        <end position="94"/>
    </location>
</feature>
<dbReference type="EMBL" id="JAGGLI010000009">
    <property type="protein sequence ID" value="MBP2027308.1"/>
    <property type="molecule type" value="Genomic_DNA"/>
</dbReference>
<keyword evidence="1" id="KW-0812">Transmembrane</keyword>
<keyword evidence="1" id="KW-1133">Transmembrane helix</keyword>
<dbReference type="Proteomes" id="UP001314903">
    <property type="component" value="Unassembled WGS sequence"/>
</dbReference>
<comment type="caution">
    <text evidence="2">The sequence shown here is derived from an EMBL/GenBank/DDBJ whole genome shotgun (WGS) entry which is preliminary data.</text>
</comment>
<accession>A0ABS4KHU6</accession>
<keyword evidence="3" id="KW-1185">Reference proteome</keyword>
<evidence type="ECO:0000313" key="3">
    <source>
        <dbReference type="Proteomes" id="UP001314903"/>
    </source>
</evidence>
<sequence length="104" mass="12084">MFWRYNSVARLRELEDKNLRKVEDDEIRERASMEPNHTTKQGIIMILKGVFCALTLTAFEYALKNPEITGYLRLVLRAGFFGSLAGILYIPYGFSNLIKSFMRD</sequence>
<protein>
    <submittedName>
        <fullName evidence="2">Uncharacterized protein</fullName>
    </submittedName>
</protein>
<name>A0ABS4KHU6_9FIRM</name>
<keyword evidence="1" id="KW-0472">Membrane</keyword>
<gene>
    <name evidence="2" type="ORF">J2Z35_001102</name>
</gene>
<organism evidence="2 3">
    <name type="scientific">Acetoanaerobium pronyense</name>
    <dbReference type="NCBI Taxonomy" id="1482736"/>
    <lineage>
        <taxon>Bacteria</taxon>
        <taxon>Bacillati</taxon>
        <taxon>Bacillota</taxon>
        <taxon>Clostridia</taxon>
        <taxon>Peptostreptococcales</taxon>
        <taxon>Filifactoraceae</taxon>
        <taxon>Acetoanaerobium</taxon>
    </lineage>
</organism>
<reference evidence="2 3" key="1">
    <citation type="submission" date="2021-03" db="EMBL/GenBank/DDBJ databases">
        <title>Genomic Encyclopedia of Type Strains, Phase IV (KMG-IV): sequencing the most valuable type-strain genomes for metagenomic binning, comparative biology and taxonomic classification.</title>
        <authorList>
            <person name="Goeker M."/>
        </authorList>
    </citation>
    <scope>NUCLEOTIDE SEQUENCE [LARGE SCALE GENOMIC DNA]</scope>
    <source>
        <strain evidence="2 3">DSM 27512</strain>
    </source>
</reference>
<dbReference type="RefSeq" id="WP_209660277.1">
    <property type="nucleotide sequence ID" value="NZ_JAGGLI010000009.1"/>
</dbReference>